<reference evidence="1 2" key="1">
    <citation type="submission" date="2021-06" db="EMBL/GenBank/DDBJ databases">
        <title>Caerostris darwini draft genome.</title>
        <authorList>
            <person name="Kono N."/>
            <person name="Arakawa K."/>
        </authorList>
    </citation>
    <scope>NUCLEOTIDE SEQUENCE [LARGE SCALE GENOMIC DNA]</scope>
</reference>
<keyword evidence="2" id="KW-1185">Reference proteome</keyword>
<dbReference type="Proteomes" id="UP001054837">
    <property type="component" value="Unassembled WGS sequence"/>
</dbReference>
<sequence>MSYSSGDLLSSINAHPCPQKRPLPFFALSYPFLRNTTYNTVKSRFPFKGKGNFNAITFAMENLSLKLSLPQSLMEYAKGGEEKDGIGGWGWE</sequence>
<accession>A0AAV4QGZ6</accession>
<proteinExistence type="predicted"/>
<organism evidence="1 2">
    <name type="scientific">Caerostris darwini</name>
    <dbReference type="NCBI Taxonomy" id="1538125"/>
    <lineage>
        <taxon>Eukaryota</taxon>
        <taxon>Metazoa</taxon>
        <taxon>Ecdysozoa</taxon>
        <taxon>Arthropoda</taxon>
        <taxon>Chelicerata</taxon>
        <taxon>Arachnida</taxon>
        <taxon>Araneae</taxon>
        <taxon>Araneomorphae</taxon>
        <taxon>Entelegynae</taxon>
        <taxon>Araneoidea</taxon>
        <taxon>Araneidae</taxon>
        <taxon>Caerostris</taxon>
    </lineage>
</organism>
<dbReference type="EMBL" id="BPLQ01004536">
    <property type="protein sequence ID" value="GIY08614.1"/>
    <property type="molecule type" value="Genomic_DNA"/>
</dbReference>
<gene>
    <name evidence="1" type="ORF">CDAR_433171</name>
</gene>
<evidence type="ECO:0000313" key="2">
    <source>
        <dbReference type="Proteomes" id="UP001054837"/>
    </source>
</evidence>
<name>A0AAV4QGZ6_9ARAC</name>
<protein>
    <submittedName>
        <fullName evidence="1">Uncharacterized protein</fullName>
    </submittedName>
</protein>
<evidence type="ECO:0000313" key="1">
    <source>
        <dbReference type="EMBL" id="GIY08614.1"/>
    </source>
</evidence>
<dbReference type="AlphaFoldDB" id="A0AAV4QGZ6"/>
<comment type="caution">
    <text evidence="1">The sequence shown here is derived from an EMBL/GenBank/DDBJ whole genome shotgun (WGS) entry which is preliminary data.</text>
</comment>